<evidence type="ECO:0000313" key="6">
    <source>
        <dbReference type="EMBL" id="TDP61153.1"/>
    </source>
</evidence>
<name>A0A4R6QGQ3_9FLAO</name>
<dbReference type="SUPFAM" id="SSF50475">
    <property type="entry name" value="FMN-binding split barrel"/>
    <property type="match status" value="1"/>
</dbReference>
<gene>
    <name evidence="6" type="ORF">BC748_0766</name>
</gene>
<sequence>MLLLNKKMLALILEILLSMNNIFLHAEDLKAMSKEVRVHLINSLGGFKSVALLGTQSAKGNNNVAIFSSVFHLGANPPLIALVFRPSPPERDTMRNILETGFYTINHITETIYTKAHQTSARYDADISEFEAVGLTPEFKEGFLAPFVKESVIQLGITFKEKFDITINNTTMIIGEIVQIHIPESCYSVDGFVDIEKANTITCSGLDSYHKTVRLDRLSYAKPDKEVTSIPIR</sequence>
<comment type="caution">
    <text evidence="6">The sequence shown here is derived from an EMBL/GenBank/DDBJ whole genome shotgun (WGS) entry which is preliminary data.</text>
</comment>
<protein>
    <submittedName>
        <fullName evidence="6">Flavin reductase (DIM6/NTAB) family NADH-FMN oxidoreductase RutF</fullName>
    </submittedName>
</protein>
<evidence type="ECO:0000256" key="2">
    <source>
        <dbReference type="ARBA" id="ARBA00022630"/>
    </source>
</evidence>
<evidence type="ECO:0000256" key="3">
    <source>
        <dbReference type="ARBA" id="ARBA00022643"/>
    </source>
</evidence>
<comment type="similarity">
    <text evidence="4">Belongs to the flavoredoxin family.</text>
</comment>
<evidence type="ECO:0000313" key="7">
    <source>
        <dbReference type="Proteomes" id="UP000295260"/>
    </source>
</evidence>
<comment type="cofactor">
    <cofactor evidence="1">
        <name>FMN</name>
        <dbReference type="ChEBI" id="CHEBI:58210"/>
    </cofactor>
</comment>
<evidence type="ECO:0000256" key="1">
    <source>
        <dbReference type="ARBA" id="ARBA00001917"/>
    </source>
</evidence>
<dbReference type="InterPro" id="IPR002563">
    <property type="entry name" value="Flavin_Rdtase-like_dom"/>
</dbReference>
<proteinExistence type="inferred from homology"/>
<accession>A0A4R6QGQ3</accession>
<dbReference type="GO" id="GO:0010181">
    <property type="term" value="F:FMN binding"/>
    <property type="evidence" value="ECO:0007669"/>
    <property type="project" value="InterPro"/>
</dbReference>
<dbReference type="PANTHER" id="PTHR33798:SF5">
    <property type="entry name" value="FLAVIN REDUCTASE LIKE DOMAIN-CONTAINING PROTEIN"/>
    <property type="match status" value="1"/>
</dbReference>
<keyword evidence="7" id="KW-1185">Reference proteome</keyword>
<dbReference type="PANTHER" id="PTHR33798">
    <property type="entry name" value="FLAVOPROTEIN OXYGENASE"/>
    <property type="match status" value="1"/>
</dbReference>
<reference evidence="6 7" key="1">
    <citation type="submission" date="2019-03" db="EMBL/GenBank/DDBJ databases">
        <title>Genomic Encyclopedia of Archaeal and Bacterial Type Strains, Phase II (KMG-II): from individual species to whole genera.</title>
        <authorList>
            <person name="Goeker M."/>
        </authorList>
    </citation>
    <scope>NUCLEOTIDE SEQUENCE [LARGE SCALE GENOMIC DNA]</scope>
    <source>
        <strain evidence="6 7">DSM 25687</strain>
    </source>
</reference>
<dbReference type="Gene3D" id="2.30.110.10">
    <property type="entry name" value="Electron Transport, Fmn-binding Protein, Chain A"/>
    <property type="match status" value="1"/>
</dbReference>
<keyword evidence="3" id="KW-0288">FMN</keyword>
<feature type="domain" description="Flavin reductase like" evidence="5">
    <location>
        <begin position="50"/>
        <end position="185"/>
    </location>
</feature>
<keyword evidence="2" id="KW-0285">Flavoprotein</keyword>
<evidence type="ECO:0000256" key="4">
    <source>
        <dbReference type="ARBA" id="ARBA00038054"/>
    </source>
</evidence>
<dbReference type="AlphaFoldDB" id="A0A4R6QGQ3"/>
<organism evidence="6 7">
    <name type="scientific">Flavobacterium dankookense</name>
    <dbReference type="NCBI Taxonomy" id="706186"/>
    <lineage>
        <taxon>Bacteria</taxon>
        <taxon>Pseudomonadati</taxon>
        <taxon>Bacteroidota</taxon>
        <taxon>Flavobacteriia</taxon>
        <taxon>Flavobacteriales</taxon>
        <taxon>Flavobacteriaceae</taxon>
        <taxon>Flavobacterium</taxon>
    </lineage>
</organism>
<dbReference type="Proteomes" id="UP000295260">
    <property type="component" value="Unassembled WGS sequence"/>
</dbReference>
<dbReference type="GO" id="GO:0016646">
    <property type="term" value="F:oxidoreductase activity, acting on the CH-NH group of donors, NAD or NADP as acceptor"/>
    <property type="evidence" value="ECO:0007669"/>
    <property type="project" value="UniProtKB-ARBA"/>
</dbReference>
<dbReference type="Pfam" id="PF01613">
    <property type="entry name" value="Flavin_Reduct"/>
    <property type="match status" value="1"/>
</dbReference>
<evidence type="ECO:0000259" key="5">
    <source>
        <dbReference type="Pfam" id="PF01613"/>
    </source>
</evidence>
<dbReference type="EMBL" id="SNXR01000011">
    <property type="protein sequence ID" value="TDP61153.1"/>
    <property type="molecule type" value="Genomic_DNA"/>
</dbReference>
<dbReference type="InterPro" id="IPR012349">
    <property type="entry name" value="Split_barrel_FMN-bd"/>
</dbReference>